<reference evidence="4" key="1">
    <citation type="submission" date="2015-01" db="EMBL/GenBank/DDBJ databases">
        <authorList>
            <person name="Aksoy S."/>
            <person name="Warren W."/>
            <person name="Wilson R.K."/>
        </authorList>
    </citation>
    <scope>NUCLEOTIDE SEQUENCE [LARGE SCALE GENOMIC DNA]</scope>
    <source>
        <strain evidence="4">IAEA</strain>
    </source>
</reference>
<dbReference type="Proteomes" id="UP000092460">
    <property type="component" value="Unassembled WGS sequence"/>
</dbReference>
<evidence type="ECO:0000256" key="1">
    <source>
        <dbReference type="SAM" id="MobiDB-lite"/>
    </source>
</evidence>
<feature type="region of interest" description="Disordered" evidence="1">
    <location>
        <begin position="1"/>
        <end position="20"/>
    </location>
</feature>
<proteinExistence type="predicted"/>
<reference evidence="3" key="2">
    <citation type="submission" date="2020-05" db="UniProtKB">
        <authorList>
            <consortium name="EnsemblMetazoa"/>
        </authorList>
    </citation>
    <scope>IDENTIFICATION</scope>
    <source>
        <strain evidence="3">IAEA</strain>
    </source>
</reference>
<keyword evidence="2" id="KW-0472">Membrane</keyword>
<keyword evidence="4" id="KW-1185">Reference proteome</keyword>
<organism evidence="3 4">
    <name type="scientific">Glossina palpalis gambiensis</name>
    <dbReference type="NCBI Taxonomy" id="67801"/>
    <lineage>
        <taxon>Eukaryota</taxon>
        <taxon>Metazoa</taxon>
        <taxon>Ecdysozoa</taxon>
        <taxon>Arthropoda</taxon>
        <taxon>Hexapoda</taxon>
        <taxon>Insecta</taxon>
        <taxon>Pterygota</taxon>
        <taxon>Neoptera</taxon>
        <taxon>Endopterygota</taxon>
        <taxon>Diptera</taxon>
        <taxon>Brachycera</taxon>
        <taxon>Muscomorpha</taxon>
        <taxon>Hippoboscoidea</taxon>
        <taxon>Glossinidae</taxon>
        <taxon>Glossina</taxon>
    </lineage>
</organism>
<dbReference type="VEuPathDB" id="VectorBase:GPPI025906"/>
<dbReference type="InterPro" id="IPR032145">
    <property type="entry name" value="DUF4818"/>
</dbReference>
<sequence length="284" mass="32513">MAGWSSLSQTRKSPSTKFSTLTPPVQSCYYFDNDIKKKTVSDYCFAYTWIVFPGLDFIITMVSTGALIVVAALHVLLSLSFFIEQEADQCSTAPTIASWIFLIGLFDILWDMCIFPPRYAHLPSICRIIWEIIFAILITEFGTIVVWCQIEKLCCRLTKFMLLIMGLYPYVFYAYEAYILGIATSAISLAFVIYASKATGNFYFLLRRGECAALEIRERAKNLTKIFRKVKRTQTKKTNTKGRITRKVRISNGRNALYDQLAICKSEQKCFTSDIKTHMYHPTV</sequence>
<feature type="transmembrane region" description="Helical" evidence="2">
    <location>
        <begin position="96"/>
        <end position="116"/>
    </location>
</feature>
<dbReference type="AlphaFoldDB" id="A0A1B0BCP5"/>
<name>A0A1B0BCP5_9MUSC</name>
<accession>A0A1B0BCP5</accession>
<dbReference type="EMBL" id="JXJN01012081">
    <property type="status" value="NOT_ANNOTATED_CDS"/>
    <property type="molecule type" value="Genomic_DNA"/>
</dbReference>
<keyword evidence="2" id="KW-1133">Transmembrane helix</keyword>
<feature type="transmembrane region" description="Helical" evidence="2">
    <location>
        <begin position="128"/>
        <end position="150"/>
    </location>
</feature>
<dbReference type="Pfam" id="PF16089">
    <property type="entry name" value="DUF4818"/>
    <property type="match status" value="1"/>
</dbReference>
<feature type="transmembrane region" description="Helical" evidence="2">
    <location>
        <begin position="46"/>
        <end position="76"/>
    </location>
</feature>
<evidence type="ECO:0000313" key="4">
    <source>
        <dbReference type="Proteomes" id="UP000092460"/>
    </source>
</evidence>
<keyword evidence="2" id="KW-0812">Transmembrane</keyword>
<evidence type="ECO:0000313" key="3">
    <source>
        <dbReference type="EnsemblMetazoa" id="GPPI025906-PA"/>
    </source>
</evidence>
<evidence type="ECO:0000256" key="2">
    <source>
        <dbReference type="SAM" id="Phobius"/>
    </source>
</evidence>
<protein>
    <submittedName>
        <fullName evidence="3">Uncharacterized protein</fullName>
    </submittedName>
</protein>
<dbReference type="EnsemblMetazoa" id="GPPI025906-RA">
    <property type="protein sequence ID" value="GPPI025906-PA"/>
    <property type="gene ID" value="GPPI025906"/>
</dbReference>
<feature type="transmembrane region" description="Helical" evidence="2">
    <location>
        <begin position="170"/>
        <end position="195"/>
    </location>
</feature>